<feature type="compositionally biased region" description="Polar residues" evidence="2">
    <location>
        <begin position="618"/>
        <end position="629"/>
    </location>
</feature>
<feature type="region of interest" description="Disordered" evidence="2">
    <location>
        <begin position="1"/>
        <end position="63"/>
    </location>
</feature>
<protein>
    <recommendedName>
        <fullName evidence="3">LTD domain-containing protein</fullName>
    </recommendedName>
</protein>
<feature type="compositionally biased region" description="Basic residues" evidence="2">
    <location>
        <begin position="665"/>
        <end position="685"/>
    </location>
</feature>
<feature type="compositionally biased region" description="Low complexity" evidence="2">
    <location>
        <begin position="299"/>
        <end position="319"/>
    </location>
</feature>
<dbReference type="PROSITE" id="PS51841">
    <property type="entry name" value="LTD"/>
    <property type="match status" value="1"/>
</dbReference>
<evidence type="ECO:0000256" key="1">
    <source>
        <dbReference type="SAM" id="Coils"/>
    </source>
</evidence>
<dbReference type="Gene3D" id="2.60.40.1260">
    <property type="entry name" value="Lamin Tail domain"/>
    <property type="match status" value="1"/>
</dbReference>
<evidence type="ECO:0000256" key="2">
    <source>
        <dbReference type="SAM" id="MobiDB-lite"/>
    </source>
</evidence>
<dbReference type="InterPro" id="IPR036415">
    <property type="entry name" value="Lamin_tail_dom_sf"/>
</dbReference>
<comment type="caution">
    <text evidence="4">The sequence shown here is derived from an EMBL/GenBank/DDBJ whole genome shotgun (WGS) entry which is preliminary data.</text>
</comment>
<dbReference type="SUPFAM" id="SSF74853">
    <property type="entry name" value="Lamin A/C globular tail domain"/>
    <property type="match status" value="1"/>
</dbReference>
<feature type="coiled-coil region" evidence="1">
    <location>
        <begin position="117"/>
        <end position="169"/>
    </location>
</feature>
<feature type="region of interest" description="Disordered" evidence="2">
    <location>
        <begin position="240"/>
        <end position="374"/>
    </location>
</feature>
<dbReference type="GO" id="GO:0030527">
    <property type="term" value="F:structural constituent of chromatin"/>
    <property type="evidence" value="ECO:0007669"/>
    <property type="project" value="TreeGrafter"/>
</dbReference>
<feature type="compositionally biased region" description="Low complexity" evidence="2">
    <location>
        <begin position="389"/>
        <end position="399"/>
    </location>
</feature>
<feature type="domain" description="LTD" evidence="3">
    <location>
        <begin position="458"/>
        <end position="626"/>
    </location>
</feature>
<feature type="compositionally biased region" description="Low complexity" evidence="2">
    <location>
        <begin position="686"/>
        <end position="695"/>
    </location>
</feature>
<dbReference type="PANTHER" id="PTHR19956">
    <property type="entry name" value="LAMIN TAIL DOMAIN-CONTAINING PROTEIN 2"/>
    <property type="match status" value="1"/>
</dbReference>
<accession>A0AA40HQC6</accession>
<dbReference type="PANTHER" id="PTHR19956:SF5">
    <property type="entry name" value="LAMIN TAIL DOMAIN-CONTAINING PROTEIN 2"/>
    <property type="match status" value="1"/>
</dbReference>
<name>A0AA40HQC6_CNENI</name>
<feature type="region of interest" description="Disordered" evidence="2">
    <location>
        <begin position="389"/>
        <end position="442"/>
    </location>
</feature>
<evidence type="ECO:0000259" key="3">
    <source>
        <dbReference type="PROSITE" id="PS51841"/>
    </source>
</evidence>
<gene>
    <name evidence="4" type="ORF">QTO34_003164</name>
</gene>
<dbReference type="GO" id="GO:0005638">
    <property type="term" value="C:lamin filament"/>
    <property type="evidence" value="ECO:0007669"/>
    <property type="project" value="TreeGrafter"/>
</dbReference>
<reference evidence="4" key="1">
    <citation type="submission" date="2023-06" db="EMBL/GenBank/DDBJ databases">
        <title>Reference genome for the Northern bat (Eptesicus nilssonii), a most northern bat species.</title>
        <authorList>
            <person name="Laine V.N."/>
            <person name="Pulliainen A.T."/>
            <person name="Lilley T.M."/>
        </authorList>
    </citation>
    <scope>NUCLEOTIDE SEQUENCE</scope>
    <source>
        <strain evidence="4">BLF_Eptnil</strain>
        <tissue evidence="4">Kidney</tissue>
    </source>
</reference>
<keyword evidence="1" id="KW-0175">Coiled coil</keyword>
<feature type="compositionally biased region" description="Basic and acidic residues" evidence="2">
    <location>
        <begin position="268"/>
        <end position="296"/>
    </location>
</feature>
<feature type="region of interest" description="Disordered" evidence="2">
    <location>
        <begin position="534"/>
        <end position="738"/>
    </location>
</feature>
<dbReference type="EMBL" id="JAULJE010000013">
    <property type="protein sequence ID" value="KAK1335378.1"/>
    <property type="molecule type" value="Genomic_DNA"/>
</dbReference>
<sequence>MAPKSCPEAGEAKEEALPSPVEGEPVSSHLEPPADTPADLVAPASRRDTKPSSTQVASAKLPLAPESLDPHTLRLLWRQRELEIQALRSLQSQRDARRSRILREVASLPPESSHTQEKLLHTQVQKLTLELKEQKEQAQLEKKQVEEQLEQTKAVVQQLEAELQALHKSCLVTLASSSWVGRMLRSSTGSVEVVTAETLLDLSDASEHDEGNEGFRLEDVDWNAIAHRYPNLLASIHSSSEFKRTSRRHTPQLPPASPPEGRGSGLSKPEERGSGLGKPEERASRLGKLHSERKSVEWSSLPLVGTSSSGSSASDSGSRLLRKVTGRPPQAPSHISSEQIPVRPGSSVPSSQDYRPRSSIRGSQDSRPRSLLLGDSQVFRARSLLRISQDSRTRSSLRSSTKDSKASEGGVGRPPCVPPSARSPWGSLPDAPDQAPQLPRLHDRIGPVRKTRAVSDQWPLTHPWSRKGSCLKIVAVNLRERYIRVLNLSMEETVDLGGYTLQQLEHDFPVYLYRFPPHTLLAPHHHVTVCPAPPEPARARTSPLTRARRRPQVWGKGSGSAKKPPPSSVGRAPRHFHPSGSFVTLLLSPKGEVGAGPRREAGGGLAGRGDRAPCPPQVLSQYRAPQSVTPAPRTFDDNTSVSIDRFPLPEVPPGAGSQEQGRPPRAPRNHRAPKARARSRRRPRTRALLPRLTPSKLSSPREVPAPPERAETDAREPLPALPSEQDGPDLADHQAGKEHRVRVCRKSVDRDCPIVALSVQSMTEKRFGFRLLSCPPVPVYACRPV</sequence>
<organism evidence="4 5">
    <name type="scientific">Cnephaeus nilssonii</name>
    <name type="common">Northern bat</name>
    <name type="synonym">Eptesicus nilssonii</name>
    <dbReference type="NCBI Taxonomy" id="3371016"/>
    <lineage>
        <taxon>Eukaryota</taxon>
        <taxon>Metazoa</taxon>
        <taxon>Chordata</taxon>
        <taxon>Craniata</taxon>
        <taxon>Vertebrata</taxon>
        <taxon>Euteleostomi</taxon>
        <taxon>Mammalia</taxon>
        <taxon>Eutheria</taxon>
        <taxon>Laurasiatheria</taxon>
        <taxon>Chiroptera</taxon>
        <taxon>Yangochiroptera</taxon>
        <taxon>Vespertilionidae</taxon>
        <taxon>Cnephaeus</taxon>
    </lineage>
</organism>
<dbReference type="InterPro" id="IPR001322">
    <property type="entry name" value="Lamin_tail_dom"/>
</dbReference>
<proteinExistence type="predicted"/>
<dbReference type="AlphaFoldDB" id="A0AA40HQC6"/>
<dbReference type="InterPro" id="IPR052877">
    <property type="entry name" value="Lamin_tail_domain"/>
</dbReference>
<evidence type="ECO:0000313" key="5">
    <source>
        <dbReference type="Proteomes" id="UP001177744"/>
    </source>
</evidence>
<dbReference type="Proteomes" id="UP001177744">
    <property type="component" value="Unassembled WGS sequence"/>
</dbReference>
<evidence type="ECO:0000313" key="4">
    <source>
        <dbReference type="EMBL" id="KAK1335378.1"/>
    </source>
</evidence>
<keyword evidence="5" id="KW-1185">Reference proteome</keyword>